<evidence type="ECO:0000256" key="2">
    <source>
        <dbReference type="ARBA" id="ARBA00007371"/>
    </source>
</evidence>
<keyword evidence="3" id="KW-0964">Secreted</keyword>
<reference evidence="8" key="1">
    <citation type="submission" date="2025-08" db="UniProtKB">
        <authorList>
            <consortium name="Ensembl"/>
        </authorList>
    </citation>
    <scope>IDENTIFICATION</scope>
</reference>
<dbReference type="GO" id="GO:0042742">
    <property type="term" value="P:defense response to bacterium"/>
    <property type="evidence" value="ECO:0007669"/>
    <property type="project" value="UniProtKB-KW"/>
</dbReference>
<feature type="domain" description="Beta-defensin-like" evidence="7">
    <location>
        <begin position="30"/>
        <end position="62"/>
    </location>
</feature>
<dbReference type="Pfam" id="PF00711">
    <property type="entry name" value="Defensin_beta"/>
    <property type="match status" value="1"/>
</dbReference>
<keyword evidence="4" id="KW-0929">Antimicrobial</keyword>
<evidence type="ECO:0000313" key="8">
    <source>
        <dbReference type="Ensembl" id="ENSCPBP00000022545.1"/>
    </source>
</evidence>
<dbReference type="GO" id="GO:0042056">
    <property type="term" value="F:chemoattractant activity"/>
    <property type="evidence" value="ECO:0007669"/>
    <property type="project" value="TreeGrafter"/>
</dbReference>
<protein>
    <recommendedName>
        <fullName evidence="7">Beta-defensin-like domain-containing protein</fullName>
    </recommendedName>
</protein>
<feature type="chain" id="PRO_5034844020" description="Beta-defensin-like domain-containing protein" evidence="6">
    <location>
        <begin position="20"/>
        <end position="76"/>
    </location>
</feature>
<accession>A0A8C3HSJ9</accession>
<dbReference type="PANTHER" id="PTHR20515:SF20">
    <property type="entry name" value="GALLINACIN-1-RELATED"/>
    <property type="match status" value="1"/>
</dbReference>
<comment type="subcellular location">
    <subcellularLocation>
        <location evidence="1">Secreted</location>
    </subcellularLocation>
</comment>
<proteinExistence type="inferred from homology"/>
<dbReference type="SUPFAM" id="SSF57392">
    <property type="entry name" value="Defensin-like"/>
    <property type="match status" value="1"/>
</dbReference>
<dbReference type="AlphaFoldDB" id="A0A8C3HSJ9"/>
<dbReference type="GO" id="GO:0031731">
    <property type="term" value="F:CCR6 chemokine receptor binding"/>
    <property type="evidence" value="ECO:0007669"/>
    <property type="project" value="TreeGrafter"/>
</dbReference>
<evidence type="ECO:0000256" key="6">
    <source>
        <dbReference type="SAM" id="SignalP"/>
    </source>
</evidence>
<dbReference type="GeneTree" id="ENSGT01030000236568"/>
<evidence type="ECO:0000256" key="1">
    <source>
        <dbReference type="ARBA" id="ARBA00004613"/>
    </source>
</evidence>
<keyword evidence="9" id="KW-1185">Reference proteome</keyword>
<evidence type="ECO:0000256" key="4">
    <source>
        <dbReference type="ARBA" id="ARBA00022940"/>
    </source>
</evidence>
<dbReference type="InterPro" id="IPR001855">
    <property type="entry name" value="Defensin_beta-like"/>
</dbReference>
<feature type="signal peptide" evidence="6">
    <location>
        <begin position="1"/>
        <end position="19"/>
    </location>
</feature>
<evidence type="ECO:0000313" key="9">
    <source>
        <dbReference type="Proteomes" id="UP000694380"/>
    </source>
</evidence>
<dbReference type="Proteomes" id="UP000694380">
    <property type="component" value="Unplaced"/>
</dbReference>
<organism evidence="8 9">
    <name type="scientific">Chrysemys picta bellii</name>
    <name type="common">Western painted turtle</name>
    <name type="synonym">Emys bellii</name>
    <dbReference type="NCBI Taxonomy" id="8478"/>
    <lineage>
        <taxon>Eukaryota</taxon>
        <taxon>Metazoa</taxon>
        <taxon>Chordata</taxon>
        <taxon>Craniata</taxon>
        <taxon>Vertebrata</taxon>
        <taxon>Euteleostomi</taxon>
        <taxon>Archelosauria</taxon>
        <taxon>Testudinata</taxon>
        <taxon>Testudines</taxon>
        <taxon>Cryptodira</taxon>
        <taxon>Durocryptodira</taxon>
        <taxon>Testudinoidea</taxon>
        <taxon>Emydidae</taxon>
        <taxon>Chrysemys</taxon>
    </lineage>
</organism>
<sequence>MKILYLLFALFFLVVQSSAQGYDRDIPGLARCLARGGGCYLFRCPPRTVLFGRCTRYNPCCRPQVSSGFYKGNITV</sequence>
<evidence type="ECO:0000256" key="3">
    <source>
        <dbReference type="ARBA" id="ARBA00022525"/>
    </source>
</evidence>
<keyword evidence="4" id="KW-0211">Defensin</keyword>
<reference evidence="8" key="2">
    <citation type="submission" date="2025-09" db="UniProtKB">
        <authorList>
            <consortium name="Ensembl"/>
        </authorList>
    </citation>
    <scope>IDENTIFICATION</scope>
</reference>
<name>A0A8C3HSJ9_CHRPI</name>
<dbReference type="PANTHER" id="PTHR20515">
    <property type="entry name" value="BETA-DEFENSIN"/>
    <property type="match status" value="1"/>
</dbReference>
<evidence type="ECO:0000256" key="5">
    <source>
        <dbReference type="ARBA" id="ARBA00023022"/>
    </source>
</evidence>
<evidence type="ECO:0000259" key="7">
    <source>
        <dbReference type="Pfam" id="PF00711"/>
    </source>
</evidence>
<comment type="similarity">
    <text evidence="2">Belongs to the beta-defensin family.</text>
</comment>
<dbReference type="GO" id="GO:0060326">
    <property type="term" value="P:cell chemotaxis"/>
    <property type="evidence" value="ECO:0007669"/>
    <property type="project" value="TreeGrafter"/>
</dbReference>
<dbReference type="Ensembl" id="ENSCPBT00000026554.1">
    <property type="protein sequence ID" value="ENSCPBP00000022545.1"/>
    <property type="gene ID" value="ENSCPBG00000016109.1"/>
</dbReference>
<keyword evidence="5" id="KW-0044">Antibiotic</keyword>
<keyword evidence="6" id="KW-0732">Signal</keyword>
<dbReference type="GO" id="GO:0005615">
    <property type="term" value="C:extracellular space"/>
    <property type="evidence" value="ECO:0007669"/>
    <property type="project" value="TreeGrafter"/>
</dbReference>